<dbReference type="InterPro" id="IPR012340">
    <property type="entry name" value="NA-bd_OB-fold"/>
</dbReference>
<dbReference type="Gene3D" id="3.40.50.300">
    <property type="entry name" value="P-loop containing nucleotide triphosphate hydrolases"/>
    <property type="match status" value="1"/>
</dbReference>
<dbReference type="SMART" id="SM00382">
    <property type="entry name" value="AAA"/>
    <property type="match status" value="1"/>
</dbReference>
<dbReference type="FunFam" id="3.40.50.300:FF:000042">
    <property type="entry name" value="Maltose/maltodextrin ABC transporter, ATP-binding protein"/>
    <property type="match status" value="1"/>
</dbReference>
<evidence type="ECO:0000256" key="3">
    <source>
        <dbReference type="ARBA" id="ARBA00022448"/>
    </source>
</evidence>
<evidence type="ECO:0000256" key="2">
    <source>
        <dbReference type="ARBA" id="ARBA00005417"/>
    </source>
</evidence>
<evidence type="ECO:0000259" key="7">
    <source>
        <dbReference type="PROSITE" id="PS50893"/>
    </source>
</evidence>
<accession>K8P037</accession>
<evidence type="ECO:0000313" key="9">
    <source>
        <dbReference type="Proteomes" id="UP000001095"/>
    </source>
</evidence>
<dbReference type="Gene3D" id="2.40.50.100">
    <property type="match status" value="1"/>
</dbReference>
<dbReference type="PROSITE" id="PS00211">
    <property type="entry name" value="ABC_TRANSPORTER_1"/>
    <property type="match status" value="1"/>
</dbReference>
<dbReference type="GO" id="GO:0016887">
    <property type="term" value="F:ATP hydrolysis activity"/>
    <property type="evidence" value="ECO:0007669"/>
    <property type="project" value="InterPro"/>
</dbReference>
<dbReference type="RefSeq" id="WP_002713040.1">
    <property type="nucleotide sequence ID" value="NZ_KB375281.1"/>
</dbReference>
<dbReference type="InterPro" id="IPR008995">
    <property type="entry name" value="Mo/tungstate-bd_C_term_dom"/>
</dbReference>
<evidence type="ECO:0000256" key="5">
    <source>
        <dbReference type="ARBA" id="ARBA00022840"/>
    </source>
</evidence>
<evidence type="ECO:0000256" key="6">
    <source>
        <dbReference type="ARBA" id="ARBA00024722"/>
    </source>
</evidence>
<name>K8P037_9BRAD</name>
<comment type="subcellular location">
    <subcellularLocation>
        <location evidence="1">Cell inner membrane</location>
        <topology evidence="1">Peripheral membrane protein</topology>
    </subcellularLocation>
</comment>
<dbReference type="InterPro" id="IPR003593">
    <property type="entry name" value="AAA+_ATPase"/>
</dbReference>
<dbReference type="OrthoDB" id="9767663at2"/>
<dbReference type="Pfam" id="PF00005">
    <property type="entry name" value="ABC_tran"/>
    <property type="match status" value="1"/>
</dbReference>
<keyword evidence="9" id="KW-1185">Reference proteome</keyword>
<comment type="caution">
    <text evidence="8">The sequence shown here is derived from an EMBL/GenBank/DDBJ whole genome shotgun (WGS) entry which is preliminary data.</text>
</comment>
<dbReference type="PATRIC" id="fig|883079.3.peg.2210"/>
<dbReference type="InterPro" id="IPR027417">
    <property type="entry name" value="P-loop_NTPase"/>
</dbReference>
<keyword evidence="5" id="KW-0067">ATP-binding</keyword>
<organism evidence="8 9">
    <name type="scientific">Afipia clevelandensis ATCC 49720</name>
    <dbReference type="NCBI Taxonomy" id="883079"/>
    <lineage>
        <taxon>Bacteria</taxon>
        <taxon>Pseudomonadati</taxon>
        <taxon>Pseudomonadota</taxon>
        <taxon>Alphaproteobacteria</taxon>
        <taxon>Hyphomicrobiales</taxon>
        <taxon>Nitrobacteraceae</taxon>
        <taxon>Afipia</taxon>
    </lineage>
</organism>
<proteinExistence type="inferred from homology"/>
<evidence type="ECO:0000313" key="8">
    <source>
        <dbReference type="EMBL" id="EKS35962.1"/>
    </source>
</evidence>
<dbReference type="NCBIfam" id="NF008653">
    <property type="entry name" value="PRK11650.1"/>
    <property type="match status" value="1"/>
</dbReference>
<dbReference type="GO" id="GO:0008643">
    <property type="term" value="P:carbohydrate transport"/>
    <property type="evidence" value="ECO:0007669"/>
    <property type="project" value="InterPro"/>
</dbReference>
<dbReference type="PROSITE" id="PS50893">
    <property type="entry name" value="ABC_TRANSPORTER_2"/>
    <property type="match status" value="1"/>
</dbReference>
<dbReference type="Gene3D" id="2.40.50.140">
    <property type="entry name" value="Nucleic acid-binding proteins"/>
    <property type="match status" value="1"/>
</dbReference>
<dbReference type="InterPro" id="IPR015855">
    <property type="entry name" value="ABC_transpr_MalK-like"/>
</dbReference>
<dbReference type="Proteomes" id="UP000001095">
    <property type="component" value="Unassembled WGS sequence"/>
</dbReference>
<keyword evidence="4" id="KW-0547">Nucleotide-binding</keyword>
<dbReference type="GO" id="GO:0140359">
    <property type="term" value="F:ABC-type transporter activity"/>
    <property type="evidence" value="ECO:0007669"/>
    <property type="project" value="InterPro"/>
</dbReference>
<dbReference type="CDD" id="cd03301">
    <property type="entry name" value="ABC_MalK_N"/>
    <property type="match status" value="1"/>
</dbReference>
<dbReference type="InterPro" id="IPR047641">
    <property type="entry name" value="ABC_transpr_MalK/UgpC-like"/>
</dbReference>
<dbReference type="Pfam" id="PF17912">
    <property type="entry name" value="OB_MalK"/>
    <property type="match status" value="1"/>
</dbReference>
<dbReference type="InterPro" id="IPR040582">
    <property type="entry name" value="OB_MalK-like"/>
</dbReference>
<dbReference type="PANTHER" id="PTHR43875">
    <property type="entry name" value="MALTODEXTRIN IMPORT ATP-BINDING PROTEIN MSMX"/>
    <property type="match status" value="1"/>
</dbReference>
<dbReference type="PANTHER" id="PTHR43875:SF1">
    <property type="entry name" value="OSMOPROTECTIVE COMPOUNDS UPTAKE ATP-BINDING PROTEIN GGTA"/>
    <property type="match status" value="1"/>
</dbReference>
<dbReference type="EMBL" id="AGWY01000008">
    <property type="protein sequence ID" value="EKS35962.1"/>
    <property type="molecule type" value="Genomic_DNA"/>
</dbReference>
<comment type="function">
    <text evidence="6">Involved in beta-(1--&gt;2)glucan export. Transmembrane domains (TMD) form a pore in the inner membrane and the ATP-binding domain (NBD) is responsible for energy generation.</text>
</comment>
<evidence type="ECO:0000256" key="1">
    <source>
        <dbReference type="ARBA" id="ARBA00004417"/>
    </source>
</evidence>
<dbReference type="GO" id="GO:0055052">
    <property type="term" value="C:ATP-binding cassette (ABC) transporter complex, substrate-binding subunit-containing"/>
    <property type="evidence" value="ECO:0007669"/>
    <property type="project" value="TreeGrafter"/>
</dbReference>
<dbReference type="SUPFAM" id="SSF50331">
    <property type="entry name" value="MOP-like"/>
    <property type="match status" value="1"/>
</dbReference>
<keyword evidence="3" id="KW-0813">Transport</keyword>
<gene>
    <name evidence="8" type="ORF">HMPREF9696_02174</name>
</gene>
<sequence length="386" mass="42364">MARVTLQNVSKSFGGDRGPWAVQDFSLDIADGELIVFVGPSGCGKSTTLRMLAGLDDVTSGKILIGGRDVTALPPKDRNIAMVFQNYALYPQKTVYDNMAFGLRVRGESKDEIDRRVRSAASSLGLEPLLERKPRQLSGGQMQRVALGRALVRDPDVFLLDEPLSNLDAKLRVKTREEIATLHARLGATMIFVTHDQVEAMTLGDRIVIMRDGLIQQVGSPLDLYDRPVNAFVAAFIGSPEMNLAEGELIRDSAGMKVRAGETVLELPDGEFVEIEKNVTFGIRPEHITRADSASGIDMVVSLVEQIGAQTYVLGTIFGQKFRAVFARDDVLAAGDRIPVALPAQQLHLFSRDSGKTLRQSKSINEINKGRENYDQVQPKRMEVQG</sequence>
<dbReference type="InterPro" id="IPR003439">
    <property type="entry name" value="ABC_transporter-like_ATP-bd"/>
</dbReference>
<protein>
    <recommendedName>
        <fullName evidence="7">ABC transporter domain-containing protein</fullName>
    </recommendedName>
</protein>
<reference evidence="8 9" key="1">
    <citation type="submission" date="2012-04" db="EMBL/GenBank/DDBJ databases">
        <title>The Genome Sequence of Afipia clevelandensis ATCC 49720.</title>
        <authorList>
            <consortium name="The Broad Institute Genome Sequencing Platform"/>
            <person name="Earl A."/>
            <person name="Ward D."/>
            <person name="Feldgarden M."/>
            <person name="Gevers D."/>
            <person name="Huys G."/>
            <person name="Walker B."/>
            <person name="Young S.K."/>
            <person name="Zeng Q."/>
            <person name="Gargeya S."/>
            <person name="Fitzgerald M."/>
            <person name="Haas B."/>
            <person name="Abouelleil A."/>
            <person name="Alvarado L."/>
            <person name="Arachchi H.M."/>
            <person name="Berlin A."/>
            <person name="Chapman S.B."/>
            <person name="Goldberg J."/>
            <person name="Griggs A."/>
            <person name="Gujja S."/>
            <person name="Hansen M."/>
            <person name="Howarth C."/>
            <person name="Imamovic A."/>
            <person name="Larimer J."/>
            <person name="McCowen C."/>
            <person name="Montmayeur A."/>
            <person name="Murphy C."/>
            <person name="Neiman D."/>
            <person name="Pearson M."/>
            <person name="Priest M."/>
            <person name="Roberts A."/>
            <person name="Saif S."/>
            <person name="Shea T."/>
            <person name="Sisk P."/>
            <person name="Sykes S."/>
            <person name="Wortman J."/>
            <person name="Nusbaum C."/>
            <person name="Birren B."/>
        </authorList>
    </citation>
    <scope>NUCLEOTIDE SEQUENCE [LARGE SCALE GENOMIC DNA]</scope>
    <source>
        <strain evidence="8 9">ATCC 49720</strain>
    </source>
</reference>
<comment type="similarity">
    <text evidence="2">Belongs to the ABC transporter superfamily.</text>
</comment>
<feature type="domain" description="ABC transporter" evidence="7">
    <location>
        <begin position="4"/>
        <end position="237"/>
    </location>
</feature>
<dbReference type="AlphaFoldDB" id="K8P037"/>
<dbReference type="SUPFAM" id="SSF52540">
    <property type="entry name" value="P-loop containing nucleoside triphosphate hydrolases"/>
    <property type="match status" value="1"/>
</dbReference>
<dbReference type="GO" id="GO:0005524">
    <property type="term" value="F:ATP binding"/>
    <property type="evidence" value="ECO:0007669"/>
    <property type="project" value="UniProtKB-KW"/>
</dbReference>
<dbReference type="HOGENOM" id="CLU_000604_1_1_5"/>
<dbReference type="InterPro" id="IPR017871">
    <property type="entry name" value="ABC_transporter-like_CS"/>
</dbReference>
<evidence type="ECO:0000256" key="4">
    <source>
        <dbReference type="ARBA" id="ARBA00022741"/>
    </source>
</evidence>